<keyword evidence="13" id="KW-1185">Reference proteome</keyword>
<dbReference type="InterPro" id="IPR001431">
    <property type="entry name" value="Pept_M16_Zn_BS"/>
</dbReference>
<feature type="domain" description="Peptidase M16 C-terminal" evidence="11">
    <location>
        <begin position="706"/>
        <end position="881"/>
    </location>
</feature>
<organism evidence="12 13">
    <name type="scientific">Maricaulis virginensis</name>
    <dbReference type="NCBI Taxonomy" id="144022"/>
    <lineage>
        <taxon>Bacteria</taxon>
        <taxon>Pseudomonadati</taxon>
        <taxon>Pseudomonadota</taxon>
        <taxon>Alphaproteobacteria</taxon>
        <taxon>Maricaulales</taxon>
        <taxon>Maricaulaceae</taxon>
        <taxon>Maricaulis</taxon>
    </lineage>
</organism>
<keyword evidence="3" id="KW-0645">Protease</keyword>
<comment type="caution">
    <text evidence="12">The sequence shown here is derived from an EMBL/GenBank/DDBJ whole genome shotgun (WGS) entry which is preliminary data.</text>
</comment>
<feature type="signal peptide" evidence="9">
    <location>
        <begin position="1"/>
        <end position="23"/>
    </location>
</feature>
<evidence type="ECO:0000313" key="12">
    <source>
        <dbReference type="EMBL" id="GLK53251.1"/>
    </source>
</evidence>
<evidence type="ECO:0000313" key="13">
    <source>
        <dbReference type="Proteomes" id="UP001143486"/>
    </source>
</evidence>
<evidence type="ECO:0000256" key="3">
    <source>
        <dbReference type="ARBA" id="ARBA00022670"/>
    </source>
</evidence>
<dbReference type="InterPro" id="IPR011249">
    <property type="entry name" value="Metalloenz_LuxS/M16"/>
</dbReference>
<dbReference type="PROSITE" id="PS00143">
    <property type="entry name" value="INSULINASE"/>
    <property type="match status" value="1"/>
</dbReference>
<dbReference type="SUPFAM" id="SSF63411">
    <property type="entry name" value="LuxS/MPP-like metallohydrolase"/>
    <property type="match status" value="4"/>
</dbReference>
<dbReference type="InterPro" id="IPR007863">
    <property type="entry name" value="Peptidase_M16_C"/>
</dbReference>
<evidence type="ECO:0000256" key="8">
    <source>
        <dbReference type="RuleBase" id="RU004447"/>
    </source>
</evidence>
<evidence type="ECO:0000256" key="6">
    <source>
        <dbReference type="ARBA" id="ARBA00022833"/>
    </source>
</evidence>
<evidence type="ECO:0000256" key="2">
    <source>
        <dbReference type="ARBA" id="ARBA00007261"/>
    </source>
</evidence>
<reference evidence="12" key="1">
    <citation type="journal article" date="2014" name="Int. J. Syst. Evol. Microbiol.">
        <title>Complete genome sequence of Corynebacterium casei LMG S-19264T (=DSM 44701T), isolated from a smear-ripened cheese.</title>
        <authorList>
            <consortium name="US DOE Joint Genome Institute (JGI-PGF)"/>
            <person name="Walter F."/>
            <person name="Albersmeier A."/>
            <person name="Kalinowski J."/>
            <person name="Ruckert C."/>
        </authorList>
    </citation>
    <scope>NUCLEOTIDE SEQUENCE</scope>
    <source>
        <strain evidence="12">VKM B-1513</strain>
    </source>
</reference>
<dbReference type="GO" id="GO:0006508">
    <property type="term" value="P:proteolysis"/>
    <property type="evidence" value="ECO:0007669"/>
    <property type="project" value="UniProtKB-KW"/>
</dbReference>
<evidence type="ECO:0000256" key="1">
    <source>
        <dbReference type="ARBA" id="ARBA00001947"/>
    </source>
</evidence>
<keyword evidence="5" id="KW-0378">Hydrolase</keyword>
<evidence type="ECO:0000256" key="5">
    <source>
        <dbReference type="ARBA" id="ARBA00022801"/>
    </source>
</evidence>
<evidence type="ECO:0000256" key="7">
    <source>
        <dbReference type="ARBA" id="ARBA00023049"/>
    </source>
</evidence>
<evidence type="ECO:0000256" key="4">
    <source>
        <dbReference type="ARBA" id="ARBA00022723"/>
    </source>
</evidence>
<comment type="cofactor">
    <cofactor evidence="1">
        <name>Zn(2+)</name>
        <dbReference type="ChEBI" id="CHEBI:29105"/>
    </cofactor>
</comment>
<protein>
    <submittedName>
        <fullName evidence="12">Peptidase M16</fullName>
    </submittedName>
</protein>
<comment type="similarity">
    <text evidence="2 8">Belongs to the peptidase M16 family.</text>
</comment>
<dbReference type="Pfam" id="PF00675">
    <property type="entry name" value="Peptidase_M16"/>
    <property type="match status" value="1"/>
</dbReference>
<proteinExistence type="inferred from homology"/>
<dbReference type="InterPro" id="IPR011765">
    <property type="entry name" value="Pept_M16_N"/>
</dbReference>
<feature type="chain" id="PRO_5040959042" evidence="9">
    <location>
        <begin position="24"/>
        <end position="964"/>
    </location>
</feature>
<dbReference type="PANTHER" id="PTHR43690:SF17">
    <property type="entry name" value="PROTEIN YHJJ"/>
    <property type="match status" value="1"/>
</dbReference>
<sequence>MSPSRSLAALLAATTMLTAPALAQDASAERPGFAHIGSDLPHDPRIHYGELDNGVRYAVMQNDSPSGTASIRLRIAAGSLAEAEGEGGIAHYLEHMAFNGSENFEEGEMVRTLERHGLSFGGDTNAHTSFDETVYKLNLPNTDEDTFDVAMMLMRETAEYLTLADEAIDRERGIILSEMRSRNTLQYREILANWAFLTPQSGLVESMPIGTHDSVSGLTSEQIRGFYHTHYHPERAFVVIVGDLPVERAQAYVEQWFGDWESPREPGPIVRTSGPSTMTPGAVAQFADPDVMPSVSIAVQHPYADEPDNAATRRQTLVEQLGNRILSRRFRVLSHEPDATVQRGFVRSGKLQGSVETATIEIGGHQENWPANLAIAEQELRRALEHGFSEAELERELVELRAHYESEADAADSAETHSRFGGLTREIIQAYDSDRVMMHPADQLAWFETASQDVTAEEVTEAFRANWTGYENPLVFLSTTQEVEDLETQVANILAESRAVAVEAPEDDGDLEFAYTDFGEPGTVVSDVTLDEEDARLVRFANNVHLNIKRTDFTEGEVQIVARVGDGALSLPRRDEGLRRLALNLLNSGGLEAHTSLELDRILAGSGIGSRLFFAEDSSSIRLSGTAPVDRMPDLLNLLTAYTTAPGMREDAGERYKDRLSTWYPTHDSTPMGVANREIPRLIRSGDRRFGFDDLDNFLDADHAEAAAWLEEQLTRGAIELTVIGDVDPDAVIAEVARTFGAVNTRPEARGSYPEQTALVFPDGNETPVTFTHTGEADQALLRVYWPTPDGTDLQTGRAMRVLRGLVRNRMVDEIRERTGAAYSPGVGMYSDPEFPGYGYIFVHLELEPEGVPGVLEQVDMVASELRTGSIGEDEFQRALRPIVGDLESSTQSNGYWDYVLSDAQSGGWGLDDHRTRASGYEAVTLEDVQELARQVFAEGNAVRVQILPEDTAGDAGDSADGVY</sequence>
<evidence type="ECO:0000259" key="10">
    <source>
        <dbReference type="Pfam" id="PF00675"/>
    </source>
</evidence>
<dbReference type="Pfam" id="PF05193">
    <property type="entry name" value="Peptidase_M16_C"/>
    <property type="match status" value="2"/>
</dbReference>
<dbReference type="Proteomes" id="UP001143486">
    <property type="component" value="Unassembled WGS sequence"/>
</dbReference>
<accession>A0A9W6IMY9</accession>
<keyword evidence="6" id="KW-0862">Zinc</keyword>
<gene>
    <name evidence="12" type="ORF">GCM10017621_27590</name>
</gene>
<name>A0A9W6IMY9_9PROT</name>
<dbReference type="Gene3D" id="3.30.830.10">
    <property type="entry name" value="Metalloenzyme, LuxS/M16 peptidase-like"/>
    <property type="match status" value="4"/>
</dbReference>
<keyword evidence="4" id="KW-0479">Metal-binding</keyword>
<evidence type="ECO:0000259" key="11">
    <source>
        <dbReference type="Pfam" id="PF05193"/>
    </source>
</evidence>
<dbReference type="EMBL" id="BSFE01000009">
    <property type="protein sequence ID" value="GLK53251.1"/>
    <property type="molecule type" value="Genomic_DNA"/>
</dbReference>
<dbReference type="AlphaFoldDB" id="A0A9W6IMY9"/>
<reference evidence="12" key="2">
    <citation type="submission" date="2023-01" db="EMBL/GenBank/DDBJ databases">
        <authorList>
            <person name="Sun Q."/>
            <person name="Evtushenko L."/>
        </authorList>
    </citation>
    <scope>NUCLEOTIDE SEQUENCE</scope>
    <source>
        <strain evidence="12">VKM B-1513</strain>
    </source>
</reference>
<dbReference type="GO" id="GO:0046872">
    <property type="term" value="F:metal ion binding"/>
    <property type="evidence" value="ECO:0007669"/>
    <property type="project" value="UniProtKB-KW"/>
</dbReference>
<feature type="domain" description="Peptidase M16 C-terminal" evidence="11">
    <location>
        <begin position="218"/>
        <end position="396"/>
    </location>
</feature>
<dbReference type="GO" id="GO:0004222">
    <property type="term" value="F:metalloendopeptidase activity"/>
    <property type="evidence" value="ECO:0007669"/>
    <property type="project" value="InterPro"/>
</dbReference>
<dbReference type="InterPro" id="IPR050626">
    <property type="entry name" value="Peptidase_M16"/>
</dbReference>
<dbReference type="PANTHER" id="PTHR43690">
    <property type="entry name" value="NARDILYSIN"/>
    <property type="match status" value="1"/>
</dbReference>
<evidence type="ECO:0000256" key="9">
    <source>
        <dbReference type="SAM" id="SignalP"/>
    </source>
</evidence>
<feature type="domain" description="Peptidase M16 N-terminal" evidence="10">
    <location>
        <begin position="58"/>
        <end position="185"/>
    </location>
</feature>
<dbReference type="RefSeq" id="WP_271187605.1">
    <property type="nucleotide sequence ID" value="NZ_BSFE01000009.1"/>
</dbReference>
<keyword evidence="9" id="KW-0732">Signal</keyword>
<keyword evidence="7" id="KW-0482">Metalloprotease</keyword>